<dbReference type="AlphaFoldDB" id="A0AAV7TEF7"/>
<accession>A0AAV7TEF7</accession>
<evidence type="ECO:0000256" key="1">
    <source>
        <dbReference type="SAM" id="MobiDB-lite"/>
    </source>
</evidence>
<comment type="caution">
    <text evidence="2">The sequence shown here is derived from an EMBL/GenBank/DDBJ whole genome shotgun (WGS) entry which is preliminary data.</text>
</comment>
<evidence type="ECO:0000313" key="2">
    <source>
        <dbReference type="EMBL" id="KAJ1174233.1"/>
    </source>
</evidence>
<dbReference type="EMBL" id="JANPWB010000007">
    <property type="protein sequence ID" value="KAJ1174233.1"/>
    <property type="molecule type" value="Genomic_DNA"/>
</dbReference>
<dbReference type="Proteomes" id="UP001066276">
    <property type="component" value="Chromosome 4_1"/>
</dbReference>
<keyword evidence="3" id="KW-1185">Reference proteome</keyword>
<evidence type="ECO:0000313" key="3">
    <source>
        <dbReference type="Proteomes" id="UP001066276"/>
    </source>
</evidence>
<gene>
    <name evidence="2" type="ORF">NDU88_006055</name>
</gene>
<reference evidence="2" key="1">
    <citation type="journal article" date="2022" name="bioRxiv">
        <title>Sequencing and chromosome-scale assembly of the giantPleurodeles waltlgenome.</title>
        <authorList>
            <person name="Brown T."/>
            <person name="Elewa A."/>
            <person name="Iarovenko S."/>
            <person name="Subramanian E."/>
            <person name="Araus A.J."/>
            <person name="Petzold A."/>
            <person name="Susuki M."/>
            <person name="Suzuki K.-i.T."/>
            <person name="Hayashi T."/>
            <person name="Toyoda A."/>
            <person name="Oliveira C."/>
            <person name="Osipova E."/>
            <person name="Leigh N.D."/>
            <person name="Simon A."/>
            <person name="Yun M.H."/>
        </authorList>
    </citation>
    <scope>NUCLEOTIDE SEQUENCE</scope>
    <source>
        <strain evidence="2">20211129_DDA</strain>
        <tissue evidence="2">Liver</tissue>
    </source>
</reference>
<sequence>MEGQRPPPMGASWAGALTAVCDPKYRFDRPGGRRWPLQRNDTYTSPLQAPPSPKRGAKIRGEWENKYWPQITGHSSRDGHDEEQSSLTSVLDRLLRAAKGLWACGFLPKRLGTE</sequence>
<proteinExistence type="predicted"/>
<feature type="region of interest" description="Disordered" evidence="1">
    <location>
        <begin position="31"/>
        <end position="61"/>
    </location>
</feature>
<name>A0AAV7TEF7_PLEWA</name>
<protein>
    <submittedName>
        <fullName evidence="2">Uncharacterized protein</fullName>
    </submittedName>
</protein>
<organism evidence="2 3">
    <name type="scientific">Pleurodeles waltl</name>
    <name type="common">Iberian ribbed newt</name>
    <dbReference type="NCBI Taxonomy" id="8319"/>
    <lineage>
        <taxon>Eukaryota</taxon>
        <taxon>Metazoa</taxon>
        <taxon>Chordata</taxon>
        <taxon>Craniata</taxon>
        <taxon>Vertebrata</taxon>
        <taxon>Euteleostomi</taxon>
        <taxon>Amphibia</taxon>
        <taxon>Batrachia</taxon>
        <taxon>Caudata</taxon>
        <taxon>Salamandroidea</taxon>
        <taxon>Salamandridae</taxon>
        <taxon>Pleurodelinae</taxon>
        <taxon>Pleurodeles</taxon>
    </lineage>
</organism>